<proteinExistence type="predicted"/>
<dbReference type="KEGG" id="gai:IMCC3135_28210"/>
<dbReference type="InterPro" id="IPR021431">
    <property type="entry name" value="DUF3080"/>
</dbReference>
<organism evidence="1 2">
    <name type="scientific">Granulosicoccus antarcticus IMCC3135</name>
    <dbReference type="NCBI Taxonomy" id="1192854"/>
    <lineage>
        <taxon>Bacteria</taxon>
        <taxon>Pseudomonadati</taxon>
        <taxon>Pseudomonadota</taxon>
        <taxon>Gammaproteobacteria</taxon>
        <taxon>Chromatiales</taxon>
        <taxon>Granulosicoccaceae</taxon>
        <taxon>Granulosicoccus</taxon>
    </lineage>
</organism>
<accession>A0A2Z2P764</accession>
<keyword evidence="2" id="KW-1185">Reference proteome</keyword>
<dbReference type="Proteomes" id="UP000250079">
    <property type="component" value="Chromosome"/>
</dbReference>
<sequence length="215" mass="23777">MKREPAPFPRRCGIWKFSLVLCTAVLCGCSGDVAQFRFDDYRTRLARSLKLDADTVVEPIAPARRPRKRDMVLEQSSSTISIVDFLRLYDCALGEVIGERNSILGKVAPASQRLFTDLAFLQLAPECIAQLQSRNSEALAEKLAVAVKVKFEGLAKSIANATIASDEFSALWRVPVALEGFPVNGGSLMITELHYVESQVASWLSGDFRHDPARF</sequence>
<protein>
    <submittedName>
        <fullName evidence="1">Uncharacterized protein</fullName>
    </submittedName>
</protein>
<evidence type="ECO:0000313" key="2">
    <source>
        <dbReference type="Proteomes" id="UP000250079"/>
    </source>
</evidence>
<dbReference type="Pfam" id="PF11279">
    <property type="entry name" value="DUF3080"/>
    <property type="match status" value="1"/>
</dbReference>
<dbReference type="OrthoDB" id="5760979at2"/>
<gene>
    <name evidence="1" type="ORF">IMCC3135_28210</name>
</gene>
<dbReference type="RefSeq" id="WP_157736320.1">
    <property type="nucleotide sequence ID" value="NZ_CP018632.1"/>
</dbReference>
<dbReference type="PROSITE" id="PS51257">
    <property type="entry name" value="PROKAR_LIPOPROTEIN"/>
    <property type="match status" value="1"/>
</dbReference>
<dbReference type="EMBL" id="CP018632">
    <property type="protein sequence ID" value="ASJ75694.1"/>
    <property type="molecule type" value="Genomic_DNA"/>
</dbReference>
<name>A0A2Z2P764_9GAMM</name>
<dbReference type="AlphaFoldDB" id="A0A2Z2P764"/>
<reference evidence="1 2" key="1">
    <citation type="submission" date="2016-12" db="EMBL/GenBank/DDBJ databases">
        <authorList>
            <person name="Song W.-J."/>
            <person name="Kurnit D.M."/>
        </authorList>
    </citation>
    <scope>NUCLEOTIDE SEQUENCE [LARGE SCALE GENOMIC DNA]</scope>
    <source>
        <strain evidence="1 2">IMCC3135</strain>
    </source>
</reference>
<evidence type="ECO:0000313" key="1">
    <source>
        <dbReference type="EMBL" id="ASJ75694.1"/>
    </source>
</evidence>